<evidence type="ECO:0000313" key="1">
    <source>
        <dbReference type="EMBL" id="ETW01233.1"/>
    </source>
</evidence>
<accession>A0A024U6J1</accession>
<dbReference type="EMBL" id="KI913963">
    <property type="protein sequence ID" value="ETW01233.1"/>
    <property type="molecule type" value="Genomic_DNA"/>
</dbReference>
<gene>
    <name evidence="1" type="ORF">H310_06819</name>
</gene>
<reference evidence="1" key="1">
    <citation type="submission" date="2013-12" db="EMBL/GenBank/DDBJ databases">
        <title>The Genome Sequence of Aphanomyces invadans NJM9701.</title>
        <authorList>
            <consortium name="The Broad Institute Genomics Platform"/>
            <person name="Russ C."/>
            <person name="Tyler B."/>
            <person name="van West P."/>
            <person name="Dieguez-Uribeondo J."/>
            <person name="Young S.K."/>
            <person name="Zeng Q."/>
            <person name="Gargeya S."/>
            <person name="Fitzgerald M."/>
            <person name="Abouelleil A."/>
            <person name="Alvarado L."/>
            <person name="Chapman S.B."/>
            <person name="Gainer-Dewar J."/>
            <person name="Goldberg J."/>
            <person name="Griggs A."/>
            <person name="Gujja S."/>
            <person name="Hansen M."/>
            <person name="Howarth C."/>
            <person name="Imamovic A."/>
            <person name="Ireland A."/>
            <person name="Larimer J."/>
            <person name="McCowan C."/>
            <person name="Murphy C."/>
            <person name="Pearson M."/>
            <person name="Poon T.W."/>
            <person name="Priest M."/>
            <person name="Roberts A."/>
            <person name="Saif S."/>
            <person name="Shea T."/>
            <person name="Sykes S."/>
            <person name="Wortman J."/>
            <person name="Nusbaum C."/>
            <person name="Birren B."/>
        </authorList>
    </citation>
    <scope>NUCLEOTIDE SEQUENCE [LARGE SCALE GENOMIC DNA]</scope>
    <source>
        <strain evidence="1">NJM9701</strain>
    </source>
</reference>
<dbReference type="OrthoDB" id="10650732at2759"/>
<dbReference type="GeneID" id="20083869"/>
<name>A0A024U6J1_9STRA</name>
<organism evidence="1">
    <name type="scientific">Aphanomyces invadans</name>
    <dbReference type="NCBI Taxonomy" id="157072"/>
    <lineage>
        <taxon>Eukaryota</taxon>
        <taxon>Sar</taxon>
        <taxon>Stramenopiles</taxon>
        <taxon>Oomycota</taxon>
        <taxon>Saprolegniomycetes</taxon>
        <taxon>Saprolegniales</taxon>
        <taxon>Verrucalvaceae</taxon>
        <taxon>Aphanomyces</taxon>
    </lineage>
</organism>
<dbReference type="VEuPathDB" id="FungiDB:H310_06819"/>
<sequence length="460" mass="50651">MPACTWAASTCRHVVIVVDIAAIRDKTAIVSELEWVAGPGAVLVLVTSDANDVVFYSQRQIEFHHVLLSAASVATTVDQVMAMVPDVDAVTVLTTAPLSLTTFAALLLSTGDALSLHVVADATRLDAFPPPSAYPFGLPLLLAAIRHLITQLWRTVSGDSFVAVVSHDHQRNHFDMYLSAKGGVSMATMCSRLVDSLPSFMEIRPPNHRHSDNVSFVDVLVTACYSIAFRLVLFRHGCPAPVCRTLNAAQALFHRRPCISEPVQEWFAKVLDNVPLPFPDLHRSRRVLAACLARGYVRLHPTPSNDAFDQHMTEWEETEWLVCLAHSDVDAIALCHAFHVPLDDGPSTATSTHLRDLELQVVREILQQTKPSSNHASSRVWFVLSRAGHDPSAPSRWQDYLQVCQRFSRAFPTHVVFCHCQIGLARSTVGAATPKRTATTTLEPVRLTDVRTGQQVVVFV</sequence>
<dbReference type="RefSeq" id="XP_008870231.1">
    <property type="nucleotide sequence ID" value="XM_008872009.1"/>
</dbReference>
<proteinExistence type="predicted"/>
<protein>
    <submittedName>
        <fullName evidence="1">Uncharacterized protein</fullName>
    </submittedName>
</protein>
<dbReference type="AlphaFoldDB" id="A0A024U6J1"/>